<dbReference type="EMBL" id="CAJNJA010014904">
    <property type="protein sequence ID" value="CAE7352552.1"/>
    <property type="molecule type" value="Genomic_DNA"/>
</dbReference>
<dbReference type="Proteomes" id="UP000601435">
    <property type="component" value="Unassembled WGS sequence"/>
</dbReference>
<gene>
    <name evidence="1" type="ORF">SNEC2469_LOCUS9166</name>
</gene>
<dbReference type="AlphaFoldDB" id="A0A812PZP3"/>
<name>A0A812PZP3_9DINO</name>
<reference evidence="1" key="1">
    <citation type="submission" date="2021-02" db="EMBL/GenBank/DDBJ databases">
        <authorList>
            <person name="Dougan E. K."/>
            <person name="Rhodes N."/>
            <person name="Thang M."/>
            <person name="Chan C."/>
        </authorList>
    </citation>
    <scope>NUCLEOTIDE SEQUENCE</scope>
</reference>
<accession>A0A812PZP3</accession>
<evidence type="ECO:0000313" key="2">
    <source>
        <dbReference type="Proteomes" id="UP000601435"/>
    </source>
</evidence>
<protein>
    <submittedName>
        <fullName evidence="1">Uncharacterized protein</fullName>
    </submittedName>
</protein>
<proteinExistence type="predicted"/>
<feature type="non-terminal residue" evidence="1">
    <location>
        <position position="64"/>
    </location>
</feature>
<keyword evidence="2" id="KW-1185">Reference proteome</keyword>
<sequence>RSSGRCSGLPESGLTVLQRLGENGSRHQRCKLGCGSKGYLRSDRFAFGRKSGRTLNVAEWQEQI</sequence>
<evidence type="ECO:0000313" key="1">
    <source>
        <dbReference type="EMBL" id="CAE7352552.1"/>
    </source>
</evidence>
<comment type="caution">
    <text evidence="1">The sequence shown here is derived from an EMBL/GenBank/DDBJ whole genome shotgun (WGS) entry which is preliminary data.</text>
</comment>
<organism evidence="1 2">
    <name type="scientific">Symbiodinium necroappetens</name>
    <dbReference type="NCBI Taxonomy" id="1628268"/>
    <lineage>
        <taxon>Eukaryota</taxon>
        <taxon>Sar</taxon>
        <taxon>Alveolata</taxon>
        <taxon>Dinophyceae</taxon>
        <taxon>Suessiales</taxon>
        <taxon>Symbiodiniaceae</taxon>
        <taxon>Symbiodinium</taxon>
    </lineage>
</organism>